<evidence type="ECO:0000313" key="1">
    <source>
        <dbReference type="EMBL" id="KAL3288712.1"/>
    </source>
</evidence>
<sequence>MLAMRKPCGSSFSRPLGFTQANVSAYLLVEAYLKRNYPADWMNVVDEAGLTVIQNEISQVFERKGTHEPTALTFVERGSKVTVAECMSVLGHYIPRSTIFHRKNMSSN</sequence>
<accession>A0ABD2PCM0</accession>
<organism evidence="1 2">
    <name type="scientific">Cryptolaemus montrouzieri</name>
    <dbReference type="NCBI Taxonomy" id="559131"/>
    <lineage>
        <taxon>Eukaryota</taxon>
        <taxon>Metazoa</taxon>
        <taxon>Ecdysozoa</taxon>
        <taxon>Arthropoda</taxon>
        <taxon>Hexapoda</taxon>
        <taxon>Insecta</taxon>
        <taxon>Pterygota</taxon>
        <taxon>Neoptera</taxon>
        <taxon>Endopterygota</taxon>
        <taxon>Coleoptera</taxon>
        <taxon>Polyphaga</taxon>
        <taxon>Cucujiformia</taxon>
        <taxon>Coccinelloidea</taxon>
        <taxon>Coccinellidae</taxon>
        <taxon>Scymninae</taxon>
        <taxon>Scymnini</taxon>
        <taxon>Cryptolaemus</taxon>
    </lineage>
</organism>
<protein>
    <submittedName>
        <fullName evidence="1">Uncharacterized protein</fullName>
    </submittedName>
</protein>
<dbReference type="Proteomes" id="UP001516400">
    <property type="component" value="Unassembled WGS sequence"/>
</dbReference>
<keyword evidence="2" id="KW-1185">Reference proteome</keyword>
<proteinExistence type="predicted"/>
<dbReference type="EMBL" id="JABFTP020000185">
    <property type="protein sequence ID" value="KAL3288712.1"/>
    <property type="molecule type" value="Genomic_DNA"/>
</dbReference>
<reference evidence="1 2" key="1">
    <citation type="journal article" date="2021" name="BMC Biol.">
        <title>Horizontally acquired antibacterial genes associated with adaptive radiation of ladybird beetles.</title>
        <authorList>
            <person name="Li H.S."/>
            <person name="Tang X.F."/>
            <person name="Huang Y.H."/>
            <person name="Xu Z.Y."/>
            <person name="Chen M.L."/>
            <person name="Du X.Y."/>
            <person name="Qiu B.Y."/>
            <person name="Chen P.T."/>
            <person name="Zhang W."/>
            <person name="Slipinski A."/>
            <person name="Escalona H.E."/>
            <person name="Waterhouse R.M."/>
            <person name="Zwick A."/>
            <person name="Pang H."/>
        </authorList>
    </citation>
    <scope>NUCLEOTIDE SEQUENCE [LARGE SCALE GENOMIC DNA]</scope>
    <source>
        <strain evidence="1">SYSU2018</strain>
    </source>
</reference>
<dbReference type="AlphaFoldDB" id="A0ABD2PCM0"/>
<comment type="caution">
    <text evidence="1">The sequence shown here is derived from an EMBL/GenBank/DDBJ whole genome shotgun (WGS) entry which is preliminary data.</text>
</comment>
<evidence type="ECO:0000313" key="2">
    <source>
        <dbReference type="Proteomes" id="UP001516400"/>
    </source>
</evidence>
<gene>
    <name evidence="1" type="ORF">HHI36_003147</name>
</gene>
<name>A0ABD2PCM0_9CUCU</name>